<feature type="region of interest" description="Disordered" evidence="1">
    <location>
        <begin position="112"/>
        <end position="153"/>
    </location>
</feature>
<proteinExistence type="predicted"/>
<name>A0AAD7DMT9_MYCRO</name>
<organism evidence="2 3">
    <name type="scientific">Mycena rosella</name>
    <name type="common">Pink bonnet</name>
    <name type="synonym">Agaricus rosellus</name>
    <dbReference type="NCBI Taxonomy" id="1033263"/>
    <lineage>
        <taxon>Eukaryota</taxon>
        <taxon>Fungi</taxon>
        <taxon>Dikarya</taxon>
        <taxon>Basidiomycota</taxon>
        <taxon>Agaricomycotina</taxon>
        <taxon>Agaricomycetes</taxon>
        <taxon>Agaricomycetidae</taxon>
        <taxon>Agaricales</taxon>
        <taxon>Marasmiineae</taxon>
        <taxon>Mycenaceae</taxon>
        <taxon>Mycena</taxon>
    </lineage>
</organism>
<comment type="caution">
    <text evidence="2">The sequence shown here is derived from an EMBL/GenBank/DDBJ whole genome shotgun (WGS) entry which is preliminary data.</text>
</comment>
<gene>
    <name evidence="2" type="ORF">B0H17DRAFT_1199619</name>
</gene>
<protein>
    <submittedName>
        <fullName evidence="2">Uncharacterized protein</fullName>
    </submittedName>
</protein>
<keyword evidence="3" id="KW-1185">Reference proteome</keyword>
<feature type="compositionally biased region" description="Basic and acidic residues" evidence="1">
    <location>
        <begin position="112"/>
        <end position="124"/>
    </location>
</feature>
<dbReference type="Proteomes" id="UP001221757">
    <property type="component" value="Unassembled WGS sequence"/>
</dbReference>
<dbReference type="AlphaFoldDB" id="A0AAD7DMT9"/>
<evidence type="ECO:0000313" key="2">
    <source>
        <dbReference type="EMBL" id="KAJ7693946.1"/>
    </source>
</evidence>
<accession>A0AAD7DMT9</accession>
<evidence type="ECO:0000256" key="1">
    <source>
        <dbReference type="SAM" id="MobiDB-lite"/>
    </source>
</evidence>
<evidence type="ECO:0000313" key="3">
    <source>
        <dbReference type="Proteomes" id="UP001221757"/>
    </source>
</evidence>
<sequence length="153" mass="16738">MLIVQRAQSPFKQTTMCILPRPRGGTLWIPPPGHAGALRTDALTRIARRIKNIFTINRWEPLRLPGFSIAFPSSGHPNCFADYLFGLKLAPGAWHAVLDSVALHMPDARPQRRRGECCCERARPDGGPALSPPPPGRITHANHAGSGAKQKAR</sequence>
<dbReference type="EMBL" id="JARKIE010000044">
    <property type="protein sequence ID" value="KAJ7693946.1"/>
    <property type="molecule type" value="Genomic_DNA"/>
</dbReference>
<reference evidence="2" key="1">
    <citation type="submission" date="2023-03" db="EMBL/GenBank/DDBJ databases">
        <title>Massive genome expansion in bonnet fungi (Mycena s.s.) driven by repeated elements and novel gene families across ecological guilds.</title>
        <authorList>
            <consortium name="Lawrence Berkeley National Laboratory"/>
            <person name="Harder C.B."/>
            <person name="Miyauchi S."/>
            <person name="Viragh M."/>
            <person name="Kuo A."/>
            <person name="Thoen E."/>
            <person name="Andreopoulos B."/>
            <person name="Lu D."/>
            <person name="Skrede I."/>
            <person name="Drula E."/>
            <person name="Henrissat B."/>
            <person name="Morin E."/>
            <person name="Kohler A."/>
            <person name="Barry K."/>
            <person name="LaButti K."/>
            <person name="Morin E."/>
            <person name="Salamov A."/>
            <person name="Lipzen A."/>
            <person name="Mereny Z."/>
            <person name="Hegedus B."/>
            <person name="Baldrian P."/>
            <person name="Stursova M."/>
            <person name="Weitz H."/>
            <person name="Taylor A."/>
            <person name="Grigoriev I.V."/>
            <person name="Nagy L.G."/>
            <person name="Martin F."/>
            <person name="Kauserud H."/>
        </authorList>
    </citation>
    <scope>NUCLEOTIDE SEQUENCE</scope>
    <source>
        <strain evidence="2">CBHHK067</strain>
    </source>
</reference>